<accession>A0A077PDC8</accession>
<gene>
    <name evidence="1" type="ORF">XBO1_60019</name>
</gene>
<evidence type="ECO:0000313" key="1">
    <source>
        <dbReference type="EMBL" id="CDH07766.1"/>
    </source>
</evidence>
<proteinExistence type="predicted"/>
<organism evidence="1">
    <name type="scientific">Xenorhabdus bovienii str. oregonense</name>
    <dbReference type="NCBI Taxonomy" id="1398202"/>
    <lineage>
        <taxon>Bacteria</taxon>
        <taxon>Pseudomonadati</taxon>
        <taxon>Pseudomonadota</taxon>
        <taxon>Gammaproteobacteria</taxon>
        <taxon>Enterobacterales</taxon>
        <taxon>Morganellaceae</taxon>
        <taxon>Xenorhabdus</taxon>
    </lineage>
</organism>
<dbReference type="AlphaFoldDB" id="A0A077PDC8"/>
<sequence length="31" mass="3537">MRLCGFNNKIIAVYSSDFIDLADTNMLREDA</sequence>
<dbReference type="Proteomes" id="UP000028483">
    <property type="component" value="Unassembled WGS sequence"/>
</dbReference>
<name>A0A077PDC8_XENBV</name>
<comment type="caution">
    <text evidence="1">The sequence shown here is derived from an EMBL/GenBank/DDBJ whole genome shotgun (WGS) entry which is preliminary data.</text>
</comment>
<dbReference type="HOGENOM" id="CLU_3399162_0_0_6"/>
<dbReference type="EMBL" id="CBSX010000226">
    <property type="protein sequence ID" value="CDH07766.1"/>
    <property type="molecule type" value="Genomic_DNA"/>
</dbReference>
<reference evidence="1" key="1">
    <citation type="submission" date="2013-07" db="EMBL/GenBank/DDBJ databases">
        <title>Sub-species coevolution in mutualistic symbiosis.</title>
        <authorList>
            <person name="Murfin K."/>
            <person name="Klassen J."/>
            <person name="Lee M."/>
            <person name="Forst S."/>
            <person name="Stock P."/>
            <person name="Goodrich-Blair H."/>
        </authorList>
    </citation>
    <scope>NUCLEOTIDE SEQUENCE [LARGE SCALE GENOMIC DNA]</scope>
    <source>
        <strain evidence="1">Oregonense</strain>
    </source>
</reference>
<protein>
    <submittedName>
        <fullName evidence="1">Uncharacterized protein</fullName>
    </submittedName>
</protein>